<reference evidence="1" key="1">
    <citation type="submission" date="2022-02" db="EMBL/GenBank/DDBJ databases">
        <title>Plant Genome Project.</title>
        <authorList>
            <person name="Zhang R.-G."/>
        </authorList>
    </citation>
    <scope>NUCLEOTIDE SEQUENCE</scope>
    <source>
        <strain evidence="1">AT1</strain>
    </source>
</reference>
<organism evidence="1 2">
    <name type="scientific">Rhododendron molle</name>
    <name type="common">Chinese azalea</name>
    <name type="synonym">Azalea mollis</name>
    <dbReference type="NCBI Taxonomy" id="49168"/>
    <lineage>
        <taxon>Eukaryota</taxon>
        <taxon>Viridiplantae</taxon>
        <taxon>Streptophyta</taxon>
        <taxon>Embryophyta</taxon>
        <taxon>Tracheophyta</taxon>
        <taxon>Spermatophyta</taxon>
        <taxon>Magnoliopsida</taxon>
        <taxon>eudicotyledons</taxon>
        <taxon>Gunneridae</taxon>
        <taxon>Pentapetalae</taxon>
        <taxon>asterids</taxon>
        <taxon>Ericales</taxon>
        <taxon>Ericaceae</taxon>
        <taxon>Ericoideae</taxon>
        <taxon>Rhodoreae</taxon>
        <taxon>Rhododendron</taxon>
    </lineage>
</organism>
<accession>A0ACC0N6B1</accession>
<keyword evidence="2" id="KW-1185">Reference proteome</keyword>
<name>A0ACC0N6B1_RHOML</name>
<evidence type="ECO:0000313" key="2">
    <source>
        <dbReference type="Proteomes" id="UP001062846"/>
    </source>
</evidence>
<protein>
    <submittedName>
        <fullName evidence="1">Uncharacterized protein</fullName>
    </submittedName>
</protein>
<dbReference type="Proteomes" id="UP001062846">
    <property type="component" value="Chromosome 7"/>
</dbReference>
<sequence>MTLFDLDHIFPYLKEQYCLENAEAMSDVHGSDNPIPLSPQWLLPKPGENKPGNVTGENNFTPSPGFASPTDVVKKKDVFRPTVLDDSGRRDRWRDEERDTNSSVRKDRWRETNHDQRRESKWNTETNHDQRRESKWNTETNQDQRRESKWNTRWGPDDKELDGLREKWVDPSRDADTPLDKVLPQLTHHGKDEREGDHYRPWRSNAQNRGRVDPPPHHQTPLPNKVGPTFAYGRGRGENAVPPSLHDRGRFGPSGSSMNRTPINFQPFGTVLEKGEIVQGESSPLRYSRTKLLDLYRMTDINSCLKQLEGVVPVPSLTQEEPSEPLAFCAPTPDELVTMEGIEKGDIVSSGAPQISKEGSIGRNSNDFARRPKLGSREDLPLAVDDYKDESVGNSKGGHSSHTEGLSYEKQMHSYRLDAKVETKQDQQMYSDDKLYPGDLRKDGGRYRMDEVAINRDTIVQGNSSVHPGTAWQSPSIGEQPSVNSHDWREIPADVRSRSSEMSWLQSRKDLNTEWGFGLADLSYPRDESKWQVGGDPSIRRKPSAVMDKEQETLKLSQTSPEDLLLYYRDPRGEVQGPFTGSDIIGWFEAGYFGIDLQVRLANAPPDSPFLQLGDVMPHLRAKARPPPGFSTPKDNDLVPGSSRSNSSTFGKIHASLSDVDIMKAEERYKQGSTTEAENRFLESLMSGTTSNLSASPLEKFAFSEGLQGYGGNNSSGMPPLGLGSEDNLYLLAKRMTLERQNSLPSTYPFWPGRDAVPMVPNVGITQDSLTPHPTLLSGIGDSPQSQNLMSILQGLPPASGYNTGVSGRPTFPVQGGLDPLQEKLELHQRQNFPPQASFGMQQQRLQPQSQPSLTDLLAQNIENSSGVLRPEKLLSSGLAQDPQVLSLLQQQYLLQLHSQAPVLPSQQISVLDKLLLLKQQQKQEEQQQLLRQQQQLLSQVLSDYTSHQRFGEQSYGQFQASAVPSQEFLQKGLQIPVTKVQDEHIHDSANLDPTVSRDFSRNFGSVTTSTHLPHQMFGNTTIQQNLDAALRERIDDIQQNDSLQSATVVNSLPQSEVVNRSAQEQMSQNNLRTNEPISVTSEAAVQYLPLEHQAKSVAVESAVNFENDSSVPEQVNDLIVPLTGALEEAQVELDQQNEEMSEMKEVKNVEVREVKKASDKKSKKQKASKGQSSDQAKGVSRATSLQQSKPSGTEVSNPVDTKNEMNIGLGEILNGTSLKVTTESKSEVGKIEIVDNQQVKDSFPVSSFKDGTESVDAKGDSTSIGQRAWKPAPGFKPKSLLEIQQEEQRKAQTEMENSEISMSVNPVSFSTPWAGVVASSDHKTDASSAKINLGKPESYTNQKSKKSQLHDILAEEVSAKSQEREVEISDSISFPVMNAQLDLVDDDDDFIEAKDTKKNRKKSAKAKGVGAKVSVPISTPDVSVGSSANEKRKGSRQVLQQEKEVLPAVPSGPSLGDFVVWRGESANPPPSLAWSSDSGKLPKAASLRDILREQGKKVSSVPQAAPIPPQKPQPTEPSRGSGSWSLSASSQTKAASPIQIVSNASAQSKHKGDDDLFWGPLDQPKQEAKQYDIFSLSLTSVFSSVYALFDPLSDFPHLAGQGSWGTKSSPGKGTFGGSVSRQKSTGGRPAEHALSSSPASAQSSMKGKKNAMSKHSEAMGFRDWCESESVRLIGSKDTSFLEYCVKQSRSEAEMLLIENLGVFDPDHKFIDKFLNYKDMLPEDVLEIAFQSPNDRGAPGFGARDMSSDNGGVRESEQGNNNPVGPDESKGGGKKKGKKGKKVSPAVLGFNVVSNRIMMGEIQTVEE</sequence>
<comment type="caution">
    <text evidence="1">The sequence shown here is derived from an EMBL/GenBank/DDBJ whole genome shotgun (WGS) entry which is preliminary data.</text>
</comment>
<gene>
    <name evidence="1" type="ORF">RHMOL_Rhmol07G0302700</name>
</gene>
<dbReference type="EMBL" id="CM046394">
    <property type="protein sequence ID" value="KAI8548801.1"/>
    <property type="molecule type" value="Genomic_DNA"/>
</dbReference>
<proteinExistence type="predicted"/>
<evidence type="ECO:0000313" key="1">
    <source>
        <dbReference type="EMBL" id="KAI8548801.1"/>
    </source>
</evidence>